<evidence type="ECO:0000313" key="1">
    <source>
        <dbReference type="EMBL" id="MXP79108.1"/>
    </source>
</evidence>
<dbReference type="EMBL" id="WUQX01000003">
    <property type="protein sequence ID" value="MXP79108.1"/>
    <property type="molecule type" value="Genomic_DNA"/>
</dbReference>
<keyword evidence="1" id="KW-0614">Plasmid</keyword>
<evidence type="ECO:0000313" key="2">
    <source>
        <dbReference type="Proteomes" id="UP000460412"/>
    </source>
</evidence>
<protein>
    <submittedName>
        <fullName evidence="1">Uncharacterized protein</fullName>
    </submittedName>
</protein>
<geneLocation type="plasmid" evidence="1">
    <name>unnamed</name>
</geneLocation>
<proteinExistence type="predicted"/>
<dbReference type="Proteomes" id="UP000460412">
    <property type="component" value="Unassembled WGS sequence"/>
</dbReference>
<accession>A0A7X3SLY0</accession>
<gene>
    <name evidence="1" type="ORF">GN277_28535</name>
</gene>
<name>A0A7X3SLY0_9FIRM</name>
<organism evidence="1 2">
    <name type="scientific">Sporofaciens musculi</name>
    <dbReference type="NCBI Taxonomy" id="2681861"/>
    <lineage>
        <taxon>Bacteria</taxon>
        <taxon>Bacillati</taxon>
        <taxon>Bacillota</taxon>
        <taxon>Clostridia</taxon>
        <taxon>Lachnospirales</taxon>
        <taxon>Lachnospiraceae</taxon>
        <taxon>Sporofaciens</taxon>
    </lineage>
</organism>
<reference evidence="1 2" key="1">
    <citation type="submission" date="2019-12" db="EMBL/GenBank/DDBJ databases">
        <title>Sporaefaciens musculi gen. nov., sp. nov., a novel bacterium isolated from the caecum of an obese mouse.</title>
        <authorList>
            <person name="Rasmussen T.S."/>
            <person name="Streidl T."/>
            <person name="Hitch T.C.A."/>
            <person name="Wortmann E."/>
            <person name="Deptula P."/>
            <person name="Hansen M."/>
            <person name="Nielsen D.S."/>
            <person name="Clavel T."/>
            <person name="Vogensen F.K."/>
        </authorList>
    </citation>
    <scope>NUCLEOTIDE SEQUENCE [LARGE SCALE GENOMIC DNA]</scope>
    <source>
        <strain evidence="1 2">WCA-9-b2</strain>
        <plasmid evidence="1">unnamed</plasmid>
    </source>
</reference>
<dbReference type="InterPro" id="IPR046500">
    <property type="entry name" value="DUF6678"/>
</dbReference>
<comment type="caution">
    <text evidence="1">The sequence shown here is derived from an EMBL/GenBank/DDBJ whole genome shotgun (WGS) entry which is preliminary data.</text>
</comment>
<dbReference type="AlphaFoldDB" id="A0A7X3SLY0"/>
<keyword evidence="2" id="KW-1185">Reference proteome</keyword>
<dbReference type="RefSeq" id="WP_159757735.1">
    <property type="nucleotide sequence ID" value="NZ_WUQX01000003.1"/>
</dbReference>
<sequence length="232" mass="27844">MYKEELKELADQMIRRIDFLDGAVKEVSEEALSKGRVLDVRWRGNVHFVLQTYHSDWGWYFAERNGERVSSLYRVGRFDERFYQAVQHFVGEINQGDFGHKRTASEKLAEIIEKRQLTSYMNTTKWIEFLQVMTEEMPLKIPYAYRTLFDVDGRNDDLFDTCYCSECFNGHDFKSLEWVKVKPKFCERKYRGRLIEDEEIWHDLEGEFIKGMKKYSIPYEAEDGMYIVYGYR</sequence>
<dbReference type="Pfam" id="PF20383">
    <property type="entry name" value="DUF6678"/>
    <property type="match status" value="1"/>
</dbReference>